<dbReference type="Gramene" id="AUR62015255-RA">
    <property type="protein sequence ID" value="AUR62015255-RA:cds"/>
    <property type="gene ID" value="AUR62015255"/>
</dbReference>
<proteinExistence type="predicted"/>
<dbReference type="OMA" id="CNPKWKK"/>
<accession>A0A803LLU4</accession>
<dbReference type="GO" id="GO:0005634">
    <property type="term" value="C:nucleus"/>
    <property type="evidence" value="ECO:0007669"/>
    <property type="project" value="UniProtKB-SubCell"/>
</dbReference>
<dbReference type="Gene3D" id="3.30.890.10">
    <property type="entry name" value="Methyl-cpg-binding Protein 2, Chain A"/>
    <property type="match status" value="1"/>
</dbReference>
<evidence type="ECO:0000256" key="1">
    <source>
        <dbReference type="ARBA" id="ARBA00004123"/>
    </source>
</evidence>
<keyword evidence="2" id="KW-0805">Transcription regulation</keyword>
<keyword evidence="4" id="KW-0804">Transcription</keyword>
<keyword evidence="3" id="KW-0238">DNA-binding</keyword>
<comment type="subcellular location">
    <subcellularLocation>
        <location evidence="1">Nucleus</location>
    </subcellularLocation>
</comment>
<keyword evidence="8" id="KW-1185">Reference proteome</keyword>
<evidence type="ECO:0000256" key="5">
    <source>
        <dbReference type="ARBA" id="ARBA00023242"/>
    </source>
</evidence>
<evidence type="ECO:0000256" key="2">
    <source>
        <dbReference type="ARBA" id="ARBA00023015"/>
    </source>
</evidence>
<reference evidence="7" key="1">
    <citation type="journal article" date="2017" name="Nature">
        <title>The genome of Chenopodium quinoa.</title>
        <authorList>
            <person name="Jarvis D.E."/>
            <person name="Ho Y.S."/>
            <person name="Lightfoot D.J."/>
            <person name="Schmoeckel S.M."/>
            <person name="Li B."/>
            <person name="Borm T.J.A."/>
            <person name="Ohyanagi H."/>
            <person name="Mineta K."/>
            <person name="Michell C.T."/>
            <person name="Saber N."/>
            <person name="Kharbatia N.M."/>
            <person name="Rupper R.R."/>
            <person name="Sharp A.R."/>
            <person name="Dally N."/>
            <person name="Boughton B.A."/>
            <person name="Woo Y.H."/>
            <person name="Gao G."/>
            <person name="Schijlen E.G.W.M."/>
            <person name="Guo X."/>
            <person name="Momin A.A."/>
            <person name="Negrao S."/>
            <person name="Al-Babili S."/>
            <person name="Gehring C."/>
            <person name="Roessner U."/>
            <person name="Jung C."/>
            <person name="Murphy K."/>
            <person name="Arold S.T."/>
            <person name="Gojobori T."/>
            <person name="van der Linden C.G."/>
            <person name="van Loo E.N."/>
            <person name="Jellen E.N."/>
            <person name="Maughan P.J."/>
            <person name="Tester M."/>
        </authorList>
    </citation>
    <scope>NUCLEOTIDE SEQUENCE [LARGE SCALE GENOMIC DNA]</scope>
    <source>
        <strain evidence="7">cv. PI 614886</strain>
    </source>
</reference>
<evidence type="ECO:0000256" key="4">
    <source>
        <dbReference type="ARBA" id="ARBA00023163"/>
    </source>
</evidence>
<sequence>MAEPKCSWDDVVVDNQNNQRWPDWLPNDWCIHRDINTLENRMSYSNPKGKSFHSMEDVIQYLAKEAMKPVPSVPRRTKRKLNDKVEEQTRAKENETSVIVNPLQDWPDWLPPDWYIERSFADPTNVFYCNPKWKKFQSKEEVLHHLDIEEKKKPRIG</sequence>
<evidence type="ECO:0000256" key="6">
    <source>
        <dbReference type="SAM" id="MobiDB-lite"/>
    </source>
</evidence>
<evidence type="ECO:0000313" key="7">
    <source>
        <dbReference type="EnsemblPlants" id="AUR62015255-RA:cds"/>
    </source>
</evidence>
<organism evidence="7 8">
    <name type="scientific">Chenopodium quinoa</name>
    <name type="common">Quinoa</name>
    <dbReference type="NCBI Taxonomy" id="63459"/>
    <lineage>
        <taxon>Eukaryota</taxon>
        <taxon>Viridiplantae</taxon>
        <taxon>Streptophyta</taxon>
        <taxon>Embryophyta</taxon>
        <taxon>Tracheophyta</taxon>
        <taxon>Spermatophyta</taxon>
        <taxon>Magnoliopsida</taxon>
        <taxon>eudicotyledons</taxon>
        <taxon>Gunneridae</taxon>
        <taxon>Pentapetalae</taxon>
        <taxon>Caryophyllales</taxon>
        <taxon>Chenopodiaceae</taxon>
        <taxon>Chenopodioideae</taxon>
        <taxon>Atripliceae</taxon>
        <taxon>Chenopodium</taxon>
    </lineage>
</organism>
<keyword evidence="5" id="KW-0539">Nucleus</keyword>
<dbReference type="AlphaFoldDB" id="A0A803LLU4"/>
<feature type="region of interest" description="Disordered" evidence="6">
    <location>
        <begin position="69"/>
        <end position="96"/>
    </location>
</feature>
<evidence type="ECO:0000256" key="3">
    <source>
        <dbReference type="ARBA" id="ARBA00023125"/>
    </source>
</evidence>
<reference evidence="7" key="2">
    <citation type="submission" date="2021-03" db="UniProtKB">
        <authorList>
            <consortium name="EnsemblPlants"/>
        </authorList>
    </citation>
    <scope>IDENTIFICATION</scope>
</reference>
<dbReference type="Proteomes" id="UP000596660">
    <property type="component" value="Unplaced"/>
</dbReference>
<evidence type="ECO:0000313" key="8">
    <source>
        <dbReference type="Proteomes" id="UP000596660"/>
    </source>
</evidence>
<dbReference type="GO" id="GO:0003677">
    <property type="term" value="F:DNA binding"/>
    <property type="evidence" value="ECO:0007669"/>
    <property type="project" value="UniProtKB-KW"/>
</dbReference>
<feature type="compositionally biased region" description="Basic and acidic residues" evidence="6">
    <location>
        <begin position="80"/>
        <end position="95"/>
    </location>
</feature>
<dbReference type="SUPFAM" id="SSF54171">
    <property type="entry name" value="DNA-binding domain"/>
    <property type="match status" value="2"/>
</dbReference>
<dbReference type="InterPro" id="IPR016177">
    <property type="entry name" value="DNA-bd_dom_sf"/>
</dbReference>
<dbReference type="EnsemblPlants" id="AUR62015255-RA">
    <property type="protein sequence ID" value="AUR62015255-RA:cds"/>
    <property type="gene ID" value="AUR62015255"/>
</dbReference>
<name>A0A803LLU4_CHEQI</name>
<protein>
    <submittedName>
        <fullName evidence="7">Uncharacterized protein</fullName>
    </submittedName>
</protein>